<protein>
    <submittedName>
        <fullName evidence="2">Uncharacterized protein</fullName>
    </submittedName>
</protein>
<dbReference type="EMBL" id="KB742924">
    <property type="protein sequence ID" value="EOB02859.1"/>
    <property type="molecule type" value="Genomic_DNA"/>
</dbReference>
<proteinExistence type="predicted"/>
<name>R0LB36_ANAPL</name>
<evidence type="ECO:0000256" key="1">
    <source>
        <dbReference type="SAM" id="MobiDB-lite"/>
    </source>
</evidence>
<gene>
    <name evidence="2" type="ORF">Anapl_10129</name>
</gene>
<keyword evidence="3" id="KW-1185">Reference proteome</keyword>
<evidence type="ECO:0000313" key="2">
    <source>
        <dbReference type="EMBL" id="EOB02859.1"/>
    </source>
</evidence>
<evidence type="ECO:0000313" key="3">
    <source>
        <dbReference type="Proteomes" id="UP000296049"/>
    </source>
</evidence>
<dbReference type="AlphaFoldDB" id="R0LB36"/>
<organism evidence="2 3">
    <name type="scientific">Anas platyrhynchos</name>
    <name type="common">Mallard</name>
    <name type="synonym">Anas boschas</name>
    <dbReference type="NCBI Taxonomy" id="8839"/>
    <lineage>
        <taxon>Eukaryota</taxon>
        <taxon>Metazoa</taxon>
        <taxon>Chordata</taxon>
        <taxon>Craniata</taxon>
        <taxon>Vertebrata</taxon>
        <taxon>Euteleostomi</taxon>
        <taxon>Archelosauria</taxon>
        <taxon>Archosauria</taxon>
        <taxon>Dinosauria</taxon>
        <taxon>Saurischia</taxon>
        <taxon>Theropoda</taxon>
        <taxon>Coelurosauria</taxon>
        <taxon>Aves</taxon>
        <taxon>Neognathae</taxon>
        <taxon>Galloanserae</taxon>
        <taxon>Anseriformes</taxon>
        <taxon>Anatidae</taxon>
        <taxon>Anatinae</taxon>
        <taxon>Anas</taxon>
    </lineage>
</organism>
<feature type="region of interest" description="Disordered" evidence="1">
    <location>
        <begin position="79"/>
        <end position="102"/>
    </location>
</feature>
<dbReference type="Proteomes" id="UP000296049">
    <property type="component" value="Unassembled WGS sequence"/>
</dbReference>
<accession>R0LB36</accession>
<feature type="compositionally biased region" description="Polar residues" evidence="1">
    <location>
        <begin position="90"/>
        <end position="102"/>
    </location>
</feature>
<sequence>MLLGTLSTCACHLLEDICTLLPPAKWSLQLRNDAAWTLVMLFLISAVHSSLDGFNEVYGSCLTLYTVLAVGGNALGSPNYGTRHSENRSQGRNPPSSRQKGSQLSISVFLPVKMVLKNRVSALDEVFPVLIRAEGIILLVLEYCVLSLLWASKGYGSGPNSVLIQPAQSGTTQAIGETQSLLNQQLEVGRDNLHKRKKKAGHPNPALQAFDLYDLNETADNFREIENCVKNHFFLGTKVLSVTWWIRGLAALQPIRQRAGVEETPTCCSATDVIVASSRYTWVEFLSIVNGKRGWFAPSPRASQQHHDMTARYLVPEKEGAAHTACSRGQIYNCTLTDNFCEVLNGAASLAKQGARFPPRGFGKPLRVSSLISVGIEPECNELQNCSREPFCCKIYDETVGVLVT</sequence>
<reference evidence="3" key="1">
    <citation type="journal article" date="2013" name="Nat. Genet.">
        <title>The duck genome and transcriptome provide insight into an avian influenza virus reservoir species.</title>
        <authorList>
            <person name="Huang Y."/>
            <person name="Li Y."/>
            <person name="Burt D.W."/>
            <person name="Chen H."/>
            <person name="Zhang Y."/>
            <person name="Qian W."/>
            <person name="Kim H."/>
            <person name="Gan S."/>
            <person name="Zhao Y."/>
            <person name="Li J."/>
            <person name="Yi K."/>
            <person name="Feng H."/>
            <person name="Zhu P."/>
            <person name="Li B."/>
            <person name="Liu Q."/>
            <person name="Fairley S."/>
            <person name="Magor K.E."/>
            <person name="Du Z."/>
            <person name="Hu X."/>
            <person name="Goodman L."/>
            <person name="Tafer H."/>
            <person name="Vignal A."/>
            <person name="Lee T."/>
            <person name="Kim K.W."/>
            <person name="Sheng Z."/>
            <person name="An Y."/>
            <person name="Searle S."/>
            <person name="Herrero J."/>
            <person name="Groenen M.A."/>
            <person name="Crooijmans R.P."/>
            <person name="Faraut T."/>
            <person name="Cai Q."/>
            <person name="Webster R.G."/>
            <person name="Aldridge J.R."/>
            <person name="Warren W.C."/>
            <person name="Bartschat S."/>
            <person name="Kehr S."/>
            <person name="Marz M."/>
            <person name="Stadler P.F."/>
            <person name="Smith J."/>
            <person name="Kraus R.H."/>
            <person name="Zhao Y."/>
            <person name="Ren L."/>
            <person name="Fei J."/>
            <person name="Morisson M."/>
            <person name="Kaiser P."/>
            <person name="Griffin D.K."/>
            <person name="Rao M."/>
            <person name="Pitel F."/>
            <person name="Wang J."/>
            <person name="Li N."/>
        </authorList>
    </citation>
    <scope>NUCLEOTIDE SEQUENCE [LARGE SCALE GENOMIC DNA]</scope>
</reference>